<dbReference type="GO" id="GO:0017150">
    <property type="term" value="F:tRNA dihydrouridine synthase activity"/>
    <property type="evidence" value="ECO:0007669"/>
    <property type="project" value="TreeGrafter"/>
</dbReference>
<name>A0A7C0WUF9_9BACT</name>
<dbReference type="EMBL" id="DQZW01000158">
    <property type="protein sequence ID" value="HDL89932.1"/>
    <property type="molecule type" value="Genomic_DNA"/>
</dbReference>
<protein>
    <recommendedName>
        <fullName evidence="1">DUS-like FMN-binding domain-containing protein</fullName>
    </recommendedName>
</protein>
<dbReference type="InterPro" id="IPR013785">
    <property type="entry name" value="Aldolase_TIM"/>
</dbReference>
<dbReference type="CDD" id="cd02801">
    <property type="entry name" value="DUS_like_FMN"/>
    <property type="match status" value="1"/>
</dbReference>
<organism evidence="2">
    <name type="scientific">Thermodesulforhabdus norvegica</name>
    <dbReference type="NCBI Taxonomy" id="39841"/>
    <lineage>
        <taxon>Bacteria</taxon>
        <taxon>Pseudomonadati</taxon>
        <taxon>Thermodesulfobacteriota</taxon>
        <taxon>Syntrophobacteria</taxon>
        <taxon>Syntrophobacterales</taxon>
        <taxon>Thermodesulforhabdaceae</taxon>
        <taxon>Thermodesulforhabdus</taxon>
    </lineage>
</organism>
<feature type="domain" description="DUS-like FMN-binding" evidence="1">
    <location>
        <begin position="6"/>
        <end position="173"/>
    </location>
</feature>
<accession>A0A7C0WUF9</accession>
<dbReference type="AlphaFoldDB" id="A0A7C0WUF9"/>
<gene>
    <name evidence="2" type="ORF">ENG14_03410</name>
</gene>
<feature type="non-terminal residue" evidence="2">
    <location>
        <position position="1"/>
    </location>
</feature>
<dbReference type="PANTHER" id="PTHR45846">
    <property type="entry name" value="TRNA-DIHYDROURIDINE(47) SYNTHASE [NAD(P)(+)]-LIKE"/>
    <property type="match status" value="1"/>
</dbReference>
<evidence type="ECO:0000313" key="2">
    <source>
        <dbReference type="EMBL" id="HDL89932.1"/>
    </source>
</evidence>
<dbReference type="GO" id="GO:0003723">
    <property type="term" value="F:RNA binding"/>
    <property type="evidence" value="ECO:0007669"/>
    <property type="project" value="TreeGrafter"/>
</dbReference>
<dbReference type="Pfam" id="PF01207">
    <property type="entry name" value="Dus"/>
    <property type="match status" value="1"/>
</dbReference>
<dbReference type="SUPFAM" id="SSF51395">
    <property type="entry name" value="FMN-linked oxidoreductases"/>
    <property type="match status" value="1"/>
</dbReference>
<proteinExistence type="predicted"/>
<evidence type="ECO:0000259" key="1">
    <source>
        <dbReference type="Pfam" id="PF01207"/>
    </source>
</evidence>
<comment type="caution">
    <text evidence="2">The sequence shown here is derived from an EMBL/GenBank/DDBJ whole genome shotgun (WGS) entry which is preliminary data.</text>
</comment>
<dbReference type="Proteomes" id="UP000886355">
    <property type="component" value="Unassembled WGS sequence"/>
</dbReference>
<dbReference type="PANTHER" id="PTHR45846:SF1">
    <property type="entry name" value="TRNA-DIHYDROURIDINE(47) SYNTHASE [NAD(P)(+)]-LIKE"/>
    <property type="match status" value="1"/>
</dbReference>
<dbReference type="InterPro" id="IPR035587">
    <property type="entry name" value="DUS-like_FMN-bd"/>
</dbReference>
<sequence length="219" mass="24404">SAPDAVVTVKLRLGWDNASINILKVASDLAELDIAAIIVHARTAKQMYSGKACWEWVKKLKALVKIPIIGNGDIFSPNDVVARMKETGCDGVMIGRGALGNPWFFQALAAYFDPASWKMPEDNWEDLVSVVEAFTRLLERAGYNIGFIRKNMMWFSRGCPRSALFRGEIIKRNTVDDMLRCFRRWIELTVLQSGVSFLDAKGLRGVRNGGQSCQNGGFL</sequence>
<dbReference type="Gene3D" id="3.20.20.70">
    <property type="entry name" value="Aldolase class I"/>
    <property type="match status" value="1"/>
</dbReference>
<reference evidence="2" key="1">
    <citation type="journal article" date="2020" name="mSystems">
        <title>Genome- and Community-Level Interaction Insights into Carbon Utilization and Element Cycling Functions of Hydrothermarchaeota in Hydrothermal Sediment.</title>
        <authorList>
            <person name="Zhou Z."/>
            <person name="Liu Y."/>
            <person name="Xu W."/>
            <person name="Pan J."/>
            <person name="Luo Z.H."/>
            <person name="Li M."/>
        </authorList>
    </citation>
    <scope>NUCLEOTIDE SEQUENCE [LARGE SCALE GENOMIC DNA]</scope>
    <source>
        <strain evidence="2">HyVt-19</strain>
    </source>
</reference>